<evidence type="ECO:0000313" key="9">
    <source>
        <dbReference type="EMBL" id="KAK5605313.1"/>
    </source>
</evidence>
<comment type="subcellular location">
    <subcellularLocation>
        <location evidence="1">Nucleus</location>
    </subcellularLocation>
</comment>
<evidence type="ECO:0000256" key="3">
    <source>
        <dbReference type="ARBA" id="ARBA00022741"/>
    </source>
</evidence>
<keyword evidence="4" id="KW-0227">DNA damage</keyword>
<dbReference type="PANTHER" id="PTHR12172">
    <property type="entry name" value="CELL CYCLE CHECKPOINT PROTEIN RAD17"/>
    <property type="match status" value="1"/>
</dbReference>
<dbReference type="InterPro" id="IPR004582">
    <property type="entry name" value="Checkpoint_prot_Rad17_Rad24"/>
</dbReference>
<keyword evidence="5" id="KW-0067">ATP-binding</keyword>
<keyword evidence="6" id="KW-0539">Nucleus</keyword>
<protein>
    <recommendedName>
        <fullName evidence="11">RAD17 checkpoint clamp loader component</fullName>
    </recommendedName>
</protein>
<accession>A0AAV9R8E9</accession>
<reference evidence="9 10" key="1">
    <citation type="submission" date="2021-06" db="EMBL/GenBank/DDBJ databases">
        <authorList>
            <person name="Palmer J.M."/>
        </authorList>
    </citation>
    <scope>NUCLEOTIDE SEQUENCE [LARGE SCALE GENOMIC DNA]</scope>
    <source>
        <strain evidence="9 10">MEX-2019</strain>
        <tissue evidence="9">Muscle</tissue>
    </source>
</reference>
<dbReference type="InterPro" id="IPR027417">
    <property type="entry name" value="P-loop_NTPase"/>
</dbReference>
<proteinExistence type="inferred from homology"/>
<dbReference type="GO" id="GO:0006281">
    <property type="term" value="P:DNA repair"/>
    <property type="evidence" value="ECO:0007669"/>
    <property type="project" value="InterPro"/>
</dbReference>
<dbReference type="GO" id="GO:0005634">
    <property type="term" value="C:nucleus"/>
    <property type="evidence" value="ECO:0007669"/>
    <property type="project" value="UniProtKB-SubCell"/>
</dbReference>
<dbReference type="EMBL" id="JAHHUM010002308">
    <property type="protein sequence ID" value="KAK5605313.1"/>
    <property type="molecule type" value="Genomic_DNA"/>
</dbReference>
<dbReference type="GO" id="GO:0003682">
    <property type="term" value="F:chromatin binding"/>
    <property type="evidence" value="ECO:0007669"/>
    <property type="project" value="TreeGrafter"/>
</dbReference>
<evidence type="ECO:0000256" key="5">
    <source>
        <dbReference type="ARBA" id="ARBA00022840"/>
    </source>
</evidence>
<keyword evidence="10" id="KW-1185">Reference proteome</keyword>
<dbReference type="GO" id="GO:0005524">
    <property type="term" value="F:ATP binding"/>
    <property type="evidence" value="ECO:0007669"/>
    <property type="project" value="UniProtKB-KW"/>
</dbReference>
<evidence type="ECO:0000256" key="7">
    <source>
        <dbReference type="ARBA" id="ARBA00023306"/>
    </source>
</evidence>
<dbReference type="AlphaFoldDB" id="A0AAV9R8E9"/>
<sequence>MKKSSLEDTANSRRAHNWVDPSFSNPSDERFWSGKREDKQFWDSQPECERSRKRKKDRSGFLRLTKSIENDPDEPWVDRYSPCSQGELAVHKKKIEEVENWMRGHTNPSKGGILILTGPSGSGKTATVQVLSLELGIRVQEWTNPSSVEPYYGSLPEWRLKGSSCSSQLAQFQEFLLRVNKYKCLKMKGDREAPDNRLILVEDFPNQFYRQPCGFHDILRFFVKNSQCPLVFIVSGSRSGEGSLHSLFPKEIQEELHISCISFNPVAPTTMMKVLKNILYMETEKQRHKSLYVPDKSELEMLCSGTSGDIRSVINSLQFCCLPDKGLFTLKKPPAVQLERTVSLSKQRRKRATSSREQEEHQAIGGKDVSVFLFRALGKILHCKRGNCEGANATKGASGPGLPFHLLHHHREVLLVQPESVVERSQTSGEFFSLCLHQNYLDFFSEIEDVDRACEYLSDADLLTGNWTIRHIIGDYGSSVATRGLIHSNSCQLSVGFKPLHKPSWCLVSKKHQNNSLAAQSLFRSFRLTPVSLLTQLLPYLAKLCNTTRSQAQIAVIQDVGQMSLRRCSGRLKLENLGDKEMGQEVEEEEEEHCRIEKDLQVSQSQLTTNQVLLEEEDLIIEEYESD</sequence>
<dbReference type="SUPFAM" id="SSF52540">
    <property type="entry name" value="P-loop containing nucleoside triphosphate hydrolases"/>
    <property type="match status" value="1"/>
</dbReference>
<evidence type="ECO:0000313" key="10">
    <source>
        <dbReference type="Proteomes" id="UP001311232"/>
    </source>
</evidence>
<evidence type="ECO:0000256" key="8">
    <source>
        <dbReference type="SAM" id="MobiDB-lite"/>
    </source>
</evidence>
<keyword evidence="3" id="KW-0547">Nucleotide-binding</keyword>
<dbReference type="Proteomes" id="UP001311232">
    <property type="component" value="Unassembled WGS sequence"/>
</dbReference>
<dbReference type="GO" id="GO:0000077">
    <property type="term" value="P:DNA damage checkpoint signaling"/>
    <property type="evidence" value="ECO:0007669"/>
    <property type="project" value="TreeGrafter"/>
</dbReference>
<dbReference type="PANTHER" id="PTHR12172:SF0">
    <property type="entry name" value="CELL CYCLE CHECKPOINT PROTEIN RAD17"/>
    <property type="match status" value="1"/>
</dbReference>
<dbReference type="FunFam" id="3.40.50.300:FF:001661">
    <property type="entry name" value="RAD17 checkpoint clamp loader component"/>
    <property type="match status" value="1"/>
</dbReference>
<feature type="region of interest" description="Disordered" evidence="8">
    <location>
        <begin position="1"/>
        <end position="57"/>
    </location>
</feature>
<dbReference type="Pfam" id="PF03215">
    <property type="entry name" value="Rad17"/>
    <property type="match status" value="1"/>
</dbReference>
<evidence type="ECO:0008006" key="11">
    <source>
        <dbReference type="Google" id="ProtNLM"/>
    </source>
</evidence>
<keyword evidence="7" id="KW-0131">Cell cycle</keyword>
<dbReference type="Gene3D" id="3.40.50.300">
    <property type="entry name" value="P-loop containing nucleotide triphosphate hydrolases"/>
    <property type="match status" value="1"/>
</dbReference>
<feature type="region of interest" description="Disordered" evidence="8">
    <location>
        <begin position="341"/>
        <end position="362"/>
    </location>
</feature>
<evidence type="ECO:0000256" key="2">
    <source>
        <dbReference type="ARBA" id="ARBA00006168"/>
    </source>
</evidence>
<organism evidence="9 10">
    <name type="scientific">Crenichthys baileyi</name>
    <name type="common">White River springfish</name>
    <dbReference type="NCBI Taxonomy" id="28760"/>
    <lineage>
        <taxon>Eukaryota</taxon>
        <taxon>Metazoa</taxon>
        <taxon>Chordata</taxon>
        <taxon>Craniata</taxon>
        <taxon>Vertebrata</taxon>
        <taxon>Euteleostomi</taxon>
        <taxon>Actinopterygii</taxon>
        <taxon>Neopterygii</taxon>
        <taxon>Teleostei</taxon>
        <taxon>Neoteleostei</taxon>
        <taxon>Acanthomorphata</taxon>
        <taxon>Ovalentaria</taxon>
        <taxon>Atherinomorphae</taxon>
        <taxon>Cyprinodontiformes</taxon>
        <taxon>Goodeidae</taxon>
        <taxon>Crenichthys</taxon>
    </lineage>
</organism>
<comment type="similarity">
    <text evidence="2">Belongs to the rad17/RAD24 family.</text>
</comment>
<dbReference type="GO" id="GO:0033314">
    <property type="term" value="P:mitotic DNA replication checkpoint signaling"/>
    <property type="evidence" value="ECO:0007669"/>
    <property type="project" value="TreeGrafter"/>
</dbReference>
<comment type="caution">
    <text evidence="9">The sequence shown here is derived from an EMBL/GenBank/DDBJ whole genome shotgun (WGS) entry which is preliminary data.</text>
</comment>
<evidence type="ECO:0000256" key="6">
    <source>
        <dbReference type="ARBA" id="ARBA00023242"/>
    </source>
</evidence>
<evidence type="ECO:0000256" key="4">
    <source>
        <dbReference type="ARBA" id="ARBA00022763"/>
    </source>
</evidence>
<name>A0AAV9R8E9_9TELE</name>
<feature type="compositionally biased region" description="Basic and acidic residues" evidence="8">
    <location>
        <begin position="27"/>
        <end position="41"/>
    </location>
</feature>
<evidence type="ECO:0000256" key="1">
    <source>
        <dbReference type="ARBA" id="ARBA00004123"/>
    </source>
</evidence>
<dbReference type="GO" id="GO:0003689">
    <property type="term" value="F:DNA clamp loader activity"/>
    <property type="evidence" value="ECO:0007669"/>
    <property type="project" value="TreeGrafter"/>
</dbReference>
<gene>
    <name evidence="9" type="ORF">CRENBAI_014285</name>
</gene>